<dbReference type="OrthoDB" id="8526975at2"/>
<dbReference type="RefSeq" id="WP_115434267.1">
    <property type="nucleotide sequence ID" value="NZ_CP031337.1"/>
</dbReference>
<evidence type="ECO:0000313" key="4">
    <source>
        <dbReference type="Proteomes" id="UP000290682"/>
    </source>
</evidence>
<accession>A0A345Y8T7</accession>
<organism evidence="1 3">
    <name type="scientific">Crenobacter cavernae</name>
    <dbReference type="NCBI Taxonomy" id="2290923"/>
    <lineage>
        <taxon>Bacteria</taxon>
        <taxon>Pseudomonadati</taxon>
        <taxon>Pseudomonadota</taxon>
        <taxon>Betaproteobacteria</taxon>
        <taxon>Neisseriales</taxon>
        <taxon>Neisseriaceae</taxon>
        <taxon>Crenobacter</taxon>
    </lineage>
</organism>
<dbReference type="SUPFAM" id="SSF158682">
    <property type="entry name" value="TerB-like"/>
    <property type="match status" value="1"/>
</dbReference>
<dbReference type="Proteomes" id="UP000254537">
    <property type="component" value="Chromosome"/>
</dbReference>
<keyword evidence="4" id="KW-1185">Reference proteome</keyword>
<dbReference type="EMBL" id="CP031337">
    <property type="protein sequence ID" value="AXK40339.1"/>
    <property type="molecule type" value="Genomic_DNA"/>
</dbReference>
<dbReference type="AlphaFoldDB" id="A0A345Y8T7"/>
<dbReference type="KEGG" id="ccah:DWG20_13375"/>
<evidence type="ECO:0000313" key="2">
    <source>
        <dbReference type="EMBL" id="RXZ42630.1"/>
    </source>
</evidence>
<dbReference type="Gene3D" id="1.10.3680.10">
    <property type="entry name" value="TerB-like"/>
    <property type="match status" value="1"/>
</dbReference>
<evidence type="ECO:0000313" key="3">
    <source>
        <dbReference type="Proteomes" id="UP000254537"/>
    </source>
</evidence>
<dbReference type="InterPro" id="IPR029024">
    <property type="entry name" value="TerB-like"/>
</dbReference>
<reference evidence="2 4" key="2">
    <citation type="submission" date="2018-10" db="EMBL/GenBank/DDBJ databases">
        <title>Draft genome of Fastidiocella sp. strain 375T, a bacterium isolated from a karstic cave dripping water.</title>
        <authorList>
            <person name="Coelho C."/>
            <person name="Verissimo A."/>
            <person name="Tiago I."/>
        </authorList>
    </citation>
    <scope>NUCLEOTIDE SEQUENCE [LARGE SCALE GENOMIC DNA]</scope>
    <source>
        <strain evidence="2 4">CAVE-375</strain>
    </source>
</reference>
<reference evidence="1 3" key="1">
    <citation type="submission" date="2018-07" db="EMBL/GenBank/DDBJ databases">
        <title>Crenobacter cavernae sp. nov., isolated from a karst cave.</title>
        <authorList>
            <person name="Zhu H."/>
        </authorList>
    </citation>
    <scope>NUCLEOTIDE SEQUENCE [LARGE SCALE GENOMIC DNA]</scope>
    <source>
        <strain evidence="1 3">K1W11S-77</strain>
    </source>
</reference>
<evidence type="ECO:0000313" key="1">
    <source>
        <dbReference type="EMBL" id="AXK40339.1"/>
    </source>
</evidence>
<protein>
    <submittedName>
        <fullName evidence="1">TerB family tellurite resistance protein</fullName>
    </submittedName>
</protein>
<name>A0A345Y8T7_9NEIS</name>
<dbReference type="Proteomes" id="UP000290682">
    <property type="component" value="Unassembled WGS sequence"/>
</dbReference>
<dbReference type="CDD" id="cd07177">
    <property type="entry name" value="terB_like"/>
    <property type="match status" value="1"/>
</dbReference>
<dbReference type="EMBL" id="REGR01000014">
    <property type="protein sequence ID" value="RXZ42630.1"/>
    <property type="molecule type" value="Genomic_DNA"/>
</dbReference>
<sequence length="138" mass="15681">MKTYTPNSPETLARLLAMFMITDGNMDPREIESLENLHVYEILGLSRKRFMQILVDYCNDVSDEAEGDGTIHLIDKPRFDALLEDITERKQRILAAALAIDICKSDGAINEGEMALLRYMLDAWGISLDDIENEFVKP</sequence>
<gene>
    <name evidence="1" type="ORF">DWG20_13375</name>
    <name evidence="2" type="ORF">EBB06_12085</name>
</gene>
<proteinExistence type="predicted"/>